<dbReference type="SUPFAM" id="SSF55383">
    <property type="entry name" value="Copper amine oxidase, domain N"/>
    <property type="match status" value="1"/>
</dbReference>
<dbReference type="PANTHER" id="PTHR34296:SF2">
    <property type="entry name" value="ABC TRANSPORTER GUANOSINE-BINDING PROTEIN NUPN"/>
    <property type="match status" value="1"/>
</dbReference>
<evidence type="ECO:0000256" key="2">
    <source>
        <dbReference type="ARBA" id="ARBA00008610"/>
    </source>
</evidence>
<evidence type="ECO:0000256" key="1">
    <source>
        <dbReference type="ARBA" id="ARBA00004193"/>
    </source>
</evidence>
<name>A0ABT1NHW4_9FIRM</name>
<evidence type="ECO:0000313" key="10">
    <source>
        <dbReference type="Proteomes" id="UP001651880"/>
    </source>
</evidence>
<dbReference type="Gene3D" id="3.40.50.2300">
    <property type="match status" value="2"/>
</dbReference>
<accession>A0ABT1NHW4</accession>
<dbReference type="Gene3D" id="3.30.457.10">
    <property type="entry name" value="Copper amine oxidase-like, N-terminal domain"/>
    <property type="match status" value="1"/>
</dbReference>
<dbReference type="InterPro" id="IPR036582">
    <property type="entry name" value="Mao_N_sf"/>
</dbReference>
<proteinExistence type="inferred from homology"/>
<comment type="subcellular location">
    <subcellularLocation>
        <location evidence="1">Cell membrane</location>
        <topology evidence="1">Lipid-anchor</topology>
    </subcellularLocation>
</comment>
<dbReference type="PANTHER" id="PTHR34296">
    <property type="entry name" value="TRANSCRIPTIONAL ACTIVATOR PROTEIN MED"/>
    <property type="match status" value="1"/>
</dbReference>
<keyword evidence="6" id="KW-0449">Lipoprotein</keyword>
<dbReference type="Pfam" id="PF07833">
    <property type="entry name" value="Cu_amine_oxidN1"/>
    <property type="match status" value="1"/>
</dbReference>
<keyword evidence="10" id="KW-1185">Reference proteome</keyword>
<feature type="domain" description="Copper amine oxidase-like N-terminal" evidence="8">
    <location>
        <begin position="29"/>
        <end position="124"/>
    </location>
</feature>
<dbReference type="InterPro" id="IPR028082">
    <property type="entry name" value="Peripla_BP_I"/>
</dbReference>
<evidence type="ECO:0000256" key="4">
    <source>
        <dbReference type="ARBA" id="ARBA00022729"/>
    </source>
</evidence>
<protein>
    <submittedName>
        <fullName evidence="9">BMP family ABC transporter substrate-binding protein</fullName>
    </submittedName>
</protein>
<keyword evidence="5" id="KW-0472">Membrane</keyword>
<reference evidence="9 10" key="1">
    <citation type="submission" date="2021-10" db="EMBL/GenBank/DDBJ databases">
        <title>Lutispora strain m25 sp. nov., a thermophilic, non-spore-forming bacterium isolated from a lab-scale methanogenic bioreactor digesting anaerobic sludge.</title>
        <authorList>
            <person name="El Houari A."/>
            <person name="Mcdonald J."/>
        </authorList>
    </citation>
    <scope>NUCLEOTIDE SEQUENCE [LARGE SCALE GENOMIC DNA]</scope>
    <source>
        <strain evidence="10">m25</strain>
    </source>
</reference>
<evidence type="ECO:0000259" key="8">
    <source>
        <dbReference type="Pfam" id="PF07833"/>
    </source>
</evidence>
<keyword evidence="4" id="KW-0732">Signal</keyword>
<evidence type="ECO:0000256" key="6">
    <source>
        <dbReference type="ARBA" id="ARBA00023288"/>
    </source>
</evidence>
<dbReference type="RefSeq" id="WP_255228202.1">
    <property type="nucleotide sequence ID" value="NZ_JAJEKE010000014.1"/>
</dbReference>
<evidence type="ECO:0000256" key="3">
    <source>
        <dbReference type="ARBA" id="ARBA00022475"/>
    </source>
</evidence>
<evidence type="ECO:0000256" key="5">
    <source>
        <dbReference type="ARBA" id="ARBA00023136"/>
    </source>
</evidence>
<comment type="caution">
    <text evidence="9">The sequence shown here is derived from an EMBL/GenBank/DDBJ whole genome shotgun (WGS) entry which is preliminary data.</text>
</comment>
<organism evidence="9 10">
    <name type="scientific">Lutispora saccharofermentans</name>
    <dbReference type="NCBI Taxonomy" id="3024236"/>
    <lineage>
        <taxon>Bacteria</taxon>
        <taxon>Bacillati</taxon>
        <taxon>Bacillota</taxon>
        <taxon>Clostridia</taxon>
        <taxon>Lutisporales</taxon>
        <taxon>Lutisporaceae</taxon>
        <taxon>Lutispora</taxon>
    </lineage>
</organism>
<dbReference type="InterPro" id="IPR050957">
    <property type="entry name" value="BMP_lipoprotein"/>
</dbReference>
<dbReference type="Pfam" id="PF02608">
    <property type="entry name" value="Bmp"/>
    <property type="match status" value="1"/>
</dbReference>
<dbReference type="Proteomes" id="UP001651880">
    <property type="component" value="Unassembled WGS sequence"/>
</dbReference>
<feature type="domain" description="ABC transporter substrate-binding protein PnrA-like" evidence="7">
    <location>
        <begin position="139"/>
        <end position="428"/>
    </location>
</feature>
<gene>
    <name evidence="9" type="ORF">LJD61_14145</name>
</gene>
<dbReference type="InterPro" id="IPR012854">
    <property type="entry name" value="Cu_amine_oxidase-like_N"/>
</dbReference>
<dbReference type="EMBL" id="JAJEKE010000014">
    <property type="protein sequence ID" value="MCQ1530679.1"/>
    <property type="molecule type" value="Genomic_DNA"/>
</dbReference>
<comment type="similarity">
    <text evidence="2">Belongs to the BMP lipoprotein family.</text>
</comment>
<evidence type="ECO:0000313" key="9">
    <source>
        <dbReference type="EMBL" id="MCQ1530679.1"/>
    </source>
</evidence>
<dbReference type="InterPro" id="IPR003760">
    <property type="entry name" value="PnrA-like"/>
</dbReference>
<dbReference type="SUPFAM" id="SSF53822">
    <property type="entry name" value="Periplasmic binding protein-like I"/>
    <property type="match status" value="1"/>
</dbReference>
<sequence length="441" mass="48685">MKKLIMAFMLILLVLGGMIPEINAYADYDTKITQIDGKYTISINYIFDKLGAKVSLENSTYTITKGKNIIILNVGSNYAIVNQEEVEMDIPVTYSEVSMKFIEKYDTLFGNNVIWDEKSHMVSIMKTEAPVKSNVSFGMVTDIGGLGDKYYNDWAWSGLIKAGKELGSEPLVIQSRSQEDYLINMIKMTRKADLTIGIGFLMENAMKAAANLYQDKKFGIIDTVIDAPNVMSITYKENEGSFLVGVIAGMTTKTNTVGFIGGMDIPIIKEYEIGFRAGVASVNPDAKVLISYTGDFANPELGWEAALSQHNQKADVIYHASGACGIGIIWAADQYDFWAIGMDSDQAIFSEKNKVLCSMVKRVDVATHYLARSLAEGTFRGGYEKCMGLLEDGVGYSDYGRNVSDKAAEVAEKYKVKIIKGEIIVPSTEEELSTFKPVKLK</sequence>
<evidence type="ECO:0000259" key="7">
    <source>
        <dbReference type="Pfam" id="PF02608"/>
    </source>
</evidence>
<dbReference type="CDD" id="cd06354">
    <property type="entry name" value="PBP1_PrnA-like"/>
    <property type="match status" value="1"/>
</dbReference>
<keyword evidence="3" id="KW-1003">Cell membrane</keyword>